<comment type="caution">
    <text evidence="2">The sequence shown here is derived from an EMBL/GenBank/DDBJ whole genome shotgun (WGS) entry which is preliminary data.</text>
</comment>
<dbReference type="PANTHER" id="PTHR45655">
    <property type="entry name" value="GUANYLATE CYCLASE SOLUBLE SUBUNIT BETA-2"/>
    <property type="match status" value="1"/>
</dbReference>
<dbReference type="OrthoDB" id="7266652at2"/>
<evidence type="ECO:0000259" key="1">
    <source>
        <dbReference type="Pfam" id="PF07700"/>
    </source>
</evidence>
<dbReference type="InterPro" id="IPR024096">
    <property type="entry name" value="NO_sig/Golgi_transp_ligand-bd"/>
</dbReference>
<evidence type="ECO:0000313" key="3">
    <source>
        <dbReference type="Proteomes" id="UP000283734"/>
    </source>
</evidence>
<evidence type="ECO:0000313" key="2">
    <source>
        <dbReference type="EMBL" id="RJG17271.1"/>
    </source>
</evidence>
<reference evidence="2 3" key="1">
    <citation type="submission" date="2018-09" db="EMBL/GenBank/DDBJ databases">
        <title>Alcanivorax profundi sp. nov., isolated from 1000 m-depth seawater of the Mariana Trench.</title>
        <authorList>
            <person name="Liu J."/>
        </authorList>
    </citation>
    <scope>NUCLEOTIDE SEQUENCE [LARGE SCALE GENOMIC DNA]</scope>
    <source>
        <strain evidence="2 3">MTEO17</strain>
    </source>
</reference>
<feature type="domain" description="Heme NO-binding" evidence="1">
    <location>
        <begin position="3"/>
        <end position="157"/>
    </location>
</feature>
<dbReference type="InterPro" id="IPR011644">
    <property type="entry name" value="Heme_NO-bd"/>
</dbReference>
<dbReference type="InterPro" id="IPR038158">
    <property type="entry name" value="H-NOX_domain_sf"/>
</dbReference>
<dbReference type="GO" id="GO:0020037">
    <property type="term" value="F:heme binding"/>
    <property type="evidence" value="ECO:0007669"/>
    <property type="project" value="InterPro"/>
</dbReference>
<accession>A0A418XWR2</accession>
<dbReference type="Gene3D" id="3.90.1520.10">
    <property type="entry name" value="H-NOX domain"/>
    <property type="match status" value="1"/>
</dbReference>
<dbReference type="AlphaFoldDB" id="A0A418XWR2"/>
<dbReference type="EMBL" id="QYYA01000003">
    <property type="protein sequence ID" value="RJG17271.1"/>
    <property type="molecule type" value="Genomic_DNA"/>
</dbReference>
<protein>
    <submittedName>
        <fullName evidence="2">Heme ABC transporter permease CcmB</fullName>
    </submittedName>
</protein>
<name>A0A418XWR2_9GAMM</name>
<dbReference type="Pfam" id="PF07700">
    <property type="entry name" value="HNOB"/>
    <property type="match status" value="1"/>
</dbReference>
<gene>
    <name evidence="2" type="ORF">D4A39_11095</name>
</gene>
<dbReference type="PANTHER" id="PTHR45655:SF13">
    <property type="entry name" value="SOLUBLE GUANYLATE CYCLASE GCY-32-RELATED"/>
    <property type="match status" value="1"/>
</dbReference>
<organism evidence="2 3">
    <name type="scientific">Alcanivorax profundi</name>
    <dbReference type="NCBI Taxonomy" id="2338368"/>
    <lineage>
        <taxon>Bacteria</taxon>
        <taxon>Pseudomonadati</taxon>
        <taxon>Pseudomonadota</taxon>
        <taxon>Gammaproteobacteria</taxon>
        <taxon>Oceanospirillales</taxon>
        <taxon>Alcanivoracaceae</taxon>
        <taxon>Alcanivorax</taxon>
    </lineage>
</organism>
<dbReference type="RefSeq" id="WP_022986925.1">
    <property type="nucleotide sequence ID" value="NZ_CAXGPP010000063.1"/>
</dbReference>
<dbReference type="SUPFAM" id="SSF111126">
    <property type="entry name" value="Ligand-binding domain in the NO signalling and Golgi transport"/>
    <property type="match status" value="1"/>
</dbReference>
<sequence length="187" mass="20331">MHGAIVSNFKRYLDEFLGEGTWGEVINDAGLKGKTYLPVALYPDGEMEALLAAAERATGLRRDDLLADFGEWVIAPMMQMYQAAIPAGANAIDFLLNLQQTHERIVHMKDPSASAPAIVVNRCGSDLVEIRYASQRNMGAMVPGAVKGVAAWFEEEAALLACEPGDGEEVRFVFQFSEAHSSARQAV</sequence>
<proteinExistence type="predicted"/>
<dbReference type="Proteomes" id="UP000283734">
    <property type="component" value="Unassembled WGS sequence"/>
</dbReference>
<keyword evidence="3" id="KW-1185">Reference proteome</keyword>